<evidence type="ECO:0000313" key="2">
    <source>
        <dbReference type="EMBL" id="MFB9757453.1"/>
    </source>
</evidence>
<protein>
    <submittedName>
        <fullName evidence="2">Uncharacterized protein</fullName>
    </submittedName>
</protein>
<name>A0ABV5WAF4_9BACI</name>
<evidence type="ECO:0000313" key="3">
    <source>
        <dbReference type="Proteomes" id="UP001589609"/>
    </source>
</evidence>
<dbReference type="EMBL" id="JBHMAF010000011">
    <property type="protein sequence ID" value="MFB9757453.1"/>
    <property type="molecule type" value="Genomic_DNA"/>
</dbReference>
<comment type="caution">
    <text evidence="2">The sequence shown here is derived from an EMBL/GenBank/DDBJ whole genome shotgun (WGS) entry which is preliminary data.</text>
</comment>
<organism evidence="2 3">
    <name type="scientific">Ectobacillus funiculus</name>
    <dbReference type="NCBI Taxonomy" id="137993"/>
    <lineage>
        <taxon>Bacteria</taxon>
        <taxon>Bacillati</taxon>
        <taxon>Bacillota</taxon>
        <taxon>Bacilli</taxon>
        <taxon>Bacillales</taxon>
        <taxon>Bacillaceae</taxon>
        <taxon>Ectobacillus</taxon>
    </lineage>
</organism>
<dbReference type="Proteomes" id="UP001589609">
    <property type="component" value="Unassembled WGS sequence"/>
</dbReference>
<proteinExistence type="predicted"/>
<feature type="transmembrane region" description="Helical" evidence="1">
    <location>
        <begin position="12"/>
        <end position="31"/>
    </location>
</feature>
<keyword evidence="3" id="KW-1185">Reference proteome</keyword>
<evidence type="ECO:0000256" key="1">
    <source>
        <dbReference type="SAM" id="Phobius"/>
    </source>
</evidence>
<reference evidence="2 3" key="1">
    <citation type="submission" date="2024-09" db="EMBL/GenBank/DDBJ databases">
        <authorList>
            <person name="Sun Q."/>
            <person name="Mori K."/>
        </authorList>
    </citation>
    <scope>NUCLEOTIDE SEQUENCE [LARGE SCALE GENOMIC DNA]</scope>
    <source>
        <strain evidence="2 3">JCM 11201</strain>
    </source>
</reference>
<accession>A0ABV5WAF4</accession>
<gene>
    <name evidence="2" type="ORF">ACFFMS_02690</name>
</gene>
<keyword evidence="1" id="KW-0812">Transmembrane</keyword>
<keyword evidence="1" id="KW-1133">Transmembrane helix</keyword>
<keyword evidence="1" id="KW-0472">Membrane</keyword>
<sequence>MVPVVIGPRETPIQSLIYMILLFVCSIVFYINGNFNIIYLAGAIMFNSVLLCCT</sequence>